<evidence type="ECO:0000259" key="5">
    <source>
        <dbReference type="SMART" id="SM00740"/>
    </source>
</evidence>
<dbReference type="Gene3D" id="3.40.710.10">
    <property type="entry name" value="DD-peptidase/beta-lactamase superfamily"/>
    <property type="match status" value="1"/>
</dbReference>
<dbReference type="Gene3D" id="2.20.70.70">
    <property type="match status" value="1"/>
</dbReference>
<organism evidence="6 7">
    <name type="scientific">Solibacillus palustris</name>
    <dbReference type="NCBI Taxonomy" id="2908203"/>
    <lineage>
        <taxon>Bacteria</taxon>
        <taxon>Bacillati</taxon>
        <taxon>Bacillota</taxon>
        <taxon>Bacilli</taxon>
        <taxon>Bacillales</taxon>
        <taxon>Caryophanaceae</taxon>
        <taxon>Solibacillus</taxon>
    </lineage>
</organism>
<dbReference type="InterPro" id="IPR005311">
    <property type="entry name" value="PBP_dimer"/>
</dbReference>
<dbReference type="CDD" id="cd06575">
    <property type="entry name" value="PASTA_Pbp2x-like_2"/>
    <property type="match status" value="1"/>
</dbReference>
<dbReference type="SUPFAM" id="SSF56601">
    <property type="entry name" value="beta-lactamase/transpeptidase-like"/>
    <property type="match status" value="1"/>
</dbReference>
<dbReference type="SUPFAM" id="SSF56519">
    <property type="entry name" value="Penicillin binding protein dimerisation domain"/>
    <property type="match status" value="1"/>
</dbReference>
<proteinExistence type="inferred from homology"/>
<feature type="domain" description="PASTA" evidence="5">
    <location>
        <begin position="644"/>
        <end position="699"/>
    </location>
</feature>
<comment type="caution">
    <text evidence="6">The sequence shown here is derived from an EMBL/GenBank/DDBJ whole genome shotgun (WGS) entry which is preliminary data.</text>
</comment>
<sequence length="729" mass="80736">MFLLFGGLFLLLYWRFVSIQATGVVKGHELETEALSKYESGYALSADRGKILDRNANVIAEDTLSYRLVAVISEEATENEKNPRHVVDTAKTASELAKYIPMDEDKIYERLNPSKQLYQVEFGLAGRGISHDVKKQIEALNLPGIIFFSDKKRYYPNGVFASHLIGFALRETDEEGKSEVVGKMGLESIYDKQLTGTDGKLTYQRDARNYLLPNSNNIVQEAQHGNDIYLTLDKTIQNFLEDAMSRVNTKYTPQSMIGVVADPKTGEILAMSQRPTFNPDTREGLDGNWLNDVVENTIEPGSTFKTFTVAAAMDSDNWFPNAKYKSGQYTVYKDVIRDHNRYGWGTISYLEGFQRSSNTAMTNLLDVMGWDTLEKYLDDFGFGQKTGIDLPNEASGIINSRYPIDKYTTTFGQGSTVTPIQLIQALSAIANDGKMMQPYVIDKIVNPNTGEVVMNSEPVEKGQPIKAETAKKMRELLASTIYGEAGNAKRFQIEGYEVAGKTGTAQMPKANGRGYDWGKNEFLYSFLGMAPADDPQLIVYIAVAKPKLGATEAGSDPVSQVFNSVVQNSLKYMNINPTDTAEVKKKELANYVGEHSDSIITELEADGLHPVLIGESGEITEQFPAQGKVLTQGGIVFLKTAGAITVPSFEKWSLRNLLVYKSLSNLPIEIFGEGFVESQSVSQGTIISDGAPIVVKLKTPEEQYLTPPAEDMELEDEIVEGEEQQLPEE</sequence>
<evidence type="ECO:0000256" key="2">
    <source>
        <dbReference type="ARBA" id="ARBA00007171"/>
    </source>
</evidence>
<dbReference type="Proteomes" id="UP001316087">
    <property type="component" value="Unassembled WGS sequence"/>
</dbReference>
<dbReference type="InterPro" id="IPR050515">
    <property type="entry name" value="Beta-lactam/transpept"/>
</dbReference>
<dbReference type="EMBL" id="JAKZFC010000001">
    <property type="protein sequence ID" value="MCH7320834.1"/>
    <property type="molecule type" value="Genomic_DNA"/>
</dbReference>
<dbReference type="Pfam" id="PF03793">
    <property type="entry name" value="PASTA"/>
    <property type="match status" value="1"/>
</dbReference>
<accession>A0ABS9U933</accession>
<feature type="domain" description="PASTA" evidence="5">
    <location>
        <begin position="582"/>
        <end position="642"/>
    </location>
</feature>
<gene>
    <name evidence="6" type="ORF">LZ480_02940</name>
</gene>
<dbReference type="SMART" id="SM00740">
    <property type="entry name" value="PASTA"/>
    <property type="match status" value="2"/>
</dbReference>
<dbReference type="InterPro" id="IPR001460">
    <property type="entry name" value="PCN-bd_Tpept"/>
</dbReference>
<dbReference type="InterPro" id="IPR036138">
    <property type="entry name" value="PBP_dimer_sf"/>
</dbReference>
<keyword evidence="7" id="KW-1185">Reference proteome</keyword>
<reference evidence="6 7" key="1">
    <citation type="submission" date="2022-03" db="EMBL/GenBank/DDBJ databases">
        <authorList>
            <person name="Jo J.-H."/>
            <person name="Im W.-T."/>
        </authorList>
    </citation>
    <scope>NUCLEOTIDE SEQUENCE [LARGE SCALE GENOMIC DNA]</scope>
    <source>
        <strain evidence="6 7">MA9</strain>
    </source>
</reference>
<comment type="subcellular location">
    <subcellularLocation>
        <location evidence="1">Membrane</location>
    </subcellularLocation>
</comment>
<comment type="similarity">
    <text evidence="2">Belongs to the transpeptidase family.</text>
</comment>
<dbReference type="SUPFAM" id="SSF54184">
    <property type="entry name" value="Penicillin-binding protein 2x (pbp-2x), c-terminal domain"/>
    <property type="match status" value="2"/>
</dbReference>
<dbReference type="InterPro" id="IPR012338">
    <property type="entry name" value="Beta-lactam/transpept-like"/>
</dbReference>
<dbReference type="Gene3D" id="3.90.1310.10">
    <property type="entry name" value="Penicillin-binding protein 2a (Domain 2)"/>
    <property type="match status" value="1"/>
</dbReference>
<evidence type="ECO:0000313" key="7">
    <source>
        <dbReference type="Proteomes" id="UP001316087"/>
    </source>
</evidence>
<dbReference type="RefSeq" id="WP_241367886.1">
    <property type="nucleotide sequence ID" value="NZ_JAKZFC010000001.1"/>
</dbReference>
<evidence type="ECO:0000256" key="3">
    <source>
        <dbReference type="ARBA" id="ARBA00023136"/>
    </source>
</evidence>
<name>A0ABS9U933_9BACL</name>
<dbReference type="InterPro" id="IPR005543">
    <property type="entry name" value="PASTA_dom"/>
</dbReference>
<dbReference type="Pfam" id="PF00905">
    <property type="entry name" value="Transpeptidase"/>
    <property type="match status" value="1"/>
</dbReference>
<dbReference type="Pfam" id="PF03717">
    <property type="entry name" value="PBP_dimer"/>
    <property type="match status" value="1"/>
</dbReference>
<keyword evidence="3" id="KW-0472">Membrane</keyword>
<evidence type="ECO:0000256" key="1">
    <source>
        <dbReference type="ARBA" id="ARBA00004370"/>
    </source>
</evidence>
<feature type="region of interest" description="Disordered" evidence="4">
    <location>
        <begin position="704"/>
        <end position="729"/>
    </location>
</feature>
<evidence type="ECO:0000313" key="6">
    <source>
        <dbReference type="EMBL" id="MCH7320834.1"/>
    </source>
</evidence>
<evidence type="ECO:0000256" key="4">
    <source>
        <dbReference type="SAM" id="MobiDB-lite"/>
    </source>
</evidence>
<dbReference type="PANTHER" id="PTHR30627">
    <property type="entry name" value="PEPTIDOGLYCAN D,D-TRANSPEPTIDASE"/>
    <property type="match status" value="1"/>
</dbReference>
<dbReference type="PANTHER" id="PTHR30627:SF26">
    <property type="entry name" value="PENICILLIN-BINDING PROTEIN 2B"/>
    <property type="match status" value="1"/>
</dbReference>
<dbReference type="Gene3D" id="3.30.70.2110">
    <property type="match status" value="1"/>
</dbReference>
<feature type="compositionally biased region" description="Acidic residues" evidence="4">
    <location>
        <begin position="710"/>
        <end position="729"/>
    </location>
</feature>
<protein>
    <submittedName>
        <fullName evidence="6">Penicillin-binding protein</fullName>
    </submittedName>
</protein>